<name>A0A2X0IPF8_9ACTN</name>
<organism evidence="3 4">
    <name type="scientific">Streptacidiphilus pinicola</name>
    <dbReference type="NCBI Taxonomy" id="2219663"/>
    <lineage>
        <taxon>Bacteria</taxon>
        <taxon>Bacillati</taxon>
        <taxon>Actinomycetota</taxon>
        <taxon>Actinomycetes</taxon>
        <taxon>Kitasatosporales</taxon>
        <taxon>Streptomycetaceae</taxon>
        <taxon>Streptacidiphilus</taxon>
    </lineage>
</organism>
<proteinExistence type="predicted"/>
<evidence type="ECO:0000256" key="1">
    <source>
        <dbReference type="SAM" id="MobiDB-lite"/>
    </source>
</evidence>
<dbReference type="Proteomes" id="UP000248889">
    <property type="component" value="Unassembled WGS sequence"/>
</dbReference>
<dbReference type="PANTHER" id="PTHR48079:SF6">
    <property type="entry name" value="NAD(P)-BINDING DOMAIN-CONTAINING PROTEIN-RELATED"/>
    <property type="match status" value="1"/>
</dbReference>
<dbReference type="EMBL" id="QKYN01000051">
    <property type="protein sequence ID" value="RAG85101.1"/>
    <property type="molecule type" value="Genomic_DNA"/>
</dbReference>
<gene>
    <name evidence="3" type="ORF">DN069_13305</name>
</gene>
<reference evidence="3 4" key="1">
    <citation type="submission" date="2018-06" db="EMBL/GenBank/DDBJ databases">
        <title>Streptacidiphilus pinicola sp. nov., isolated from pine grove soil.</title>
        <authorList>
            <person name="Roh S.G."/>
            <person name="Park S."/>
            <person name="Kim M.-K."/>
            <person name="Yun B.-R."/>
            <person name="Park J."/>
            <person name="Kim M.J."/>
            <person name="Kim Y.S."/>
            <person name="Kim S.B."/>
        </authorList>
    </citation>
    <scope>NUCLEOTIDE SEQUENCE [LARGE SCALE GENOMIC DNA]</scope>
    <source>
        <strain evidence="3 4">MMS16-CNU450</strain>
    </source>
</reference>
<dbReference type="GO" id="GO:0005737">
    <property type="term" value="C:cytoplasm"/>
    <property type="evidence" value="ECO:0007669"/>
    <property type="project" value="TreeGrafter"/>
</dbReference>
<dbReference type="InterPro" id="IPR036291">
    <property type="entry name" value="NAD(P)-bd_dom_sf"/>
</dbReference>
<dbReference type="OrthoDB" id="9787292at2"/>
<feature type="domain" description="NAD-dependent epimerase/dehydratase" evidence="2">
    <location>
        <begin position="3"/>
        <end position="206"/>
    </location>
</feature>
<evidence type="ECO:0000313" key="3">
    <source>
        <dbReference type="EMBL" id="RAG85101.1"/>
    </source>
</evidence>
<comment type="caution">
    <text evidence="3">The sequence shown here is derived from an EMBL/GenBank/DDBJ whole genome shotgun (WGS) entry which is preliminary data.</text>
</comment>
<sequence length="297" mass="30228">MRVLVLGASGYVGSAVAEQLTDAGHQVVELVRPGRSGQAEQAGGRERRIGDLTDPGSLTASVTPDIDALVHLASPTGDAATDAAAVDALTAPLRGTGRAFVYTSGVWVLGATGAATADETAATDPIPIVANRPDIERRVLATGADGVRASVVRPGIVHGRGGGIPALLVELARKHGAPRIVGDEGVRWPAVHVDDLADLFVKVVGQALAGTVWHGVSEPAVPVRELAAAAGQAAGVQAEPEVWPLAEAAAELGASFAEALALDQSVSGDAAREQLGWRPQAPDAVTDLRSGSYRARS</sequence>
<evidence type="ECO:0000313" key="4">
    <source>
        <dbReference type="Proteomes" id="UP000248889"/>
    </source>
</evidence>
<dbReference type="InterPro" id="IPR051783">
    <property type="entry name" value="NAD(P)-dependent_oxidoreduct"/>
</dbReference>
<dbReference type="Pfam" id="PF01370">
    <property type="entry name" value="Epimerase"/>
    <property type="match status" value="1"/>
</dbReference>
<dbReference type="GO" id="GO:0004029">
    <property type="term" value="F:aldehyde dehydrogenase (NAD+) activity"/>
    <property type="evidence" value="ECO:0007669"/>
    <property type="project" value="TreeGrafter"/>
</dbReference>
<evidence type="ECO:0000259" key="2">
    <source>
        <dbReference type="Pfam" id="PF01370"/>
    </source>
</evidence>
<dbReference type="RefSeq" id="WP_111501161.1">
    <property type="nucleotide sequence ID" value="NZ_QKYN01000051.1"/>
</dbReference>
<dbReference type="AlphaFoldDB" id="A0A2X0IPF8"/>
<protein>
    <recommendedName>
        <fullName evidence="2">NAD-dependent epimerase/dehydratase domain-containing protein</fullName>
    </recommendedName>
</protein>
<feature type="region of interest" description="Disordered" evidence="1">
    <location>
        <begin position="271"/>
        <end position="297"/>
    </location>
</feature>
<dbReference type="PANTHER" id="PTHR48079">
    <property type="entry name" value="PROTEIN YEEZ"/>
    <property type="match status" value="1"/>
</dbReference>
<keyword evidence="4" id="KW-1185">Reference proteome</keyword>
<dbReference type="Gene3D" id="3.40.50.720">
    <property type="entry name" value="NAD(P)-binding Rossmann-like Domain"/>
    <property type="match status" value="1"/>
</dbReference>
<accession>A0A2X0IPF8</accession>
<dbReference type="SUPFAM" id="SSF51735">
    <property type="entry name" value="NAD(P)-binding Rossmann-fold domains"/>
    <property type="match status" value="1"/>
</dbReference>
<dbReference type="InterPro" id="IPR001509">
    <property type="entry name" value="Epimerase_deHydtase"/>
</dbReference>